<feature type="compositionally biased region" description="Polar residues" evidence="1">
    <location>
        <begin position="80"/>
        <end position="92"/>
    </location>
</feature>
<organism evidence="3 4">
    <name type="scientific">Bermanella marisrubri</name>
    <dbReference type="NCBI Taxonomy" id="207949"/>
    <lineage>
        <taxon>Bacteria</taxon>
        <taxon>Pseudomonadati</taxon>
        <taxon>Pseudomonadota</taxon>
        <taxon>Gammaproteobacteria</taxon>
        <taxon>Oceanospirillales</taxon>
        <taxon>Oceanospirillaceae</taxon>
        <taxon>Bermanella</taxon>
    </lineage>
</organism>
<evidence type="ECO:0000313" key="3">
    <source>
        <dbReference type="EMBL" id="EAT12440.1"/>
    </source>
</evidence>
<sequence>MKVPVLISRQIGVTLIELIISIVVIGIALAALISNLASGIARSSNPMLEQQALALSQAYLNEITAMAFDDQTPIGGGQVPASQNPCEQSTEGQSREDFDDVDDYHGLVEQPPQLIETSLDLSRLQEYSVSISVNCAGTDLGIANEYAKRIFISIRLPGGDVRSSSSYKGNF</sequence>
<feature type="region of interest" description="Disordered" evidence="1">
    <location>
        <begin position="74"/>
        <end position="97"/>
    </location>
</feature>
<keyword evidence="4" id="KW-1185">Reference proteome</keyword>
<keyword evidence="2" id="KW-0472">Membrane</keyword>
<dbReference type="OrthoDB" id="5593857at2"/>
<accession>Q1N2G7</accession>
<dbReference type="RefSeq" id="WP_007018249.1">
    <property type="nucleotide sequence ID" value="NZ_CH724116.1"/>
</dbReference>
<dbReference type="InterPro" id="IPR012902">
    <property type="entry name" value="N_methyl_site"/>
</dbReference>
<dbReference type="Pfam" id="PF07963">
    <property type="entry name" value="N_methyl"/>
    <property type="match status" value="1"/>
</dbReference>
<keyword evidence="2" id="KW-1133">Transmembrane helix</keyword>
<dbReference type="NCBIfam" id="TIGR02532">
    <property type="entry name" value="IV_pilin_GFxxxE"/>
    <property type="match status" value="1"/>
</dbReference>
<dbReference type="EMBL" id="AAQH01000007">
    <property type="protein sequence ID" value="EAT12440.1"/>
    <property type="molecule type" value="Genomic_DNA"/>
</dbReference>
<evidence type="ECO:0000313" key="4">
    <source>
        <dbReference type="Proteomes" id="UP000004263"/>
    </source>
</evidence>
<dbReference type="STRING" id="207949.RED65_16421"/>
<evidence type="ECO:0000256" key="2">
    <source>
        <dbReference type="SAM" id="Phobius"/>
    </source>
</evidence>
<feature type="transmembrane region" description="Helical" evidence="2">
    <location>
        <begin position="12"/>
        <end position="33"/>
    </location>
</feature>
<reference evidence="3 4" key="1">
    <citation type="submission" date="2006-03" db="EMBL/GenBank/DDBJ databases">
        <authorList>
            <person name="Pinhassi J."/>
            <person name="Pedros-Alio C."/>
            <person name="Ferriera S."/>
            <person name="Johnson J."/>
            <person name="Kravitz S."/>
            <person name="Halpern A."/>
            <person name="Remington K."/>
            <person name="Beeson K."/>
            <person name="Tran B."/>
            <person name="Rogers Y.-H."/>
            <person name="Friedman R."/>
            <person name="Venter J.C."/>
        </authorList>
    </citation>
    <scope>NUCLEOTIDE SEQUENCE [LARGE SCALE GENOMIC DNA]</scope>
    <source>
        <strain evidence="3 4">RED65</strain>
    </source>
</reference>
<keyword evidence="2" id="KW-0812">Transmembrane</keyword>
<dbReference type="Gene3D" id="3.30.700.10">
    <property type="entry name" value="Glycoprotein, Type 4 Pilin"/>
    <property type="match status" value="1"/>
</dbReference>
<protein>
    <recommendedName>
        <fullName evidence="5">MSHA pilin protein MshD</fullName>
    </recommendedName>
</protein>
<dbReference type="AlphaFoldDB" id="Q1N2G7"/>
<proteinExistence type="predicted"/>
<dbReference type="Proteomes" id="UP000004263">
    <property type="component" value="Unassembled WGS sequence"/>
</dbReference>
<evidence type="ECO:0008006" key="5">
    <source>
        <dbReference type="Google" id="ProtNLM"/>
    </source>
</evidence>
<comment type="caution">
    <text evidence="3">The sequence shown here is derived from an EMBL/GenBank/DDBJ whole genome shotgun (WGS) entry which is preliminary data.</text>
</comment>
<dbReference type="HOGENOM" id="CLU_110706_0_0_6"/>
<name>Q1N2G7_9GAMM</name>
<gene>
    <name evidence="3" type="ORF">RED65_16421</name>
</gene>
<evidence type="ECO:0000256" key="1">
    <source>
        <dbReference type="SAM" id="MobiDB-lite"/>
    </source>
</evidence>